<organism evidence="1 2">
    <name type="scientific">Rhizopus azygosporus</name>
    <name type="common">Rhizopus microsporus var. azygosporus</name>
    <dbReference type="NCBI Taxonomy" id="86630"/>
    <lineage>
        <taxon>Eukaryota</taxon>
        <taxon>Fungi</taxon>
        <taxon>Fungi incertae sedis</taxon>
        <taxon>Mucoromycota</taxon>
        <taxon>Mucoromycotina</taxon>
        <taxon>Mucoromycetes</taxon>
        <taxon>Mucorales</taxon>
        <taxon>Mucorineae</taxon>
        <taxon>Rhizopodaceae</taxon>
        <taxon>Rhizopus</taxon>
    </lineage>
</organism>
<evidence type="ECO:0000313" key="2">
    <source>
        <dbReference type="Proteomes" id="UP000252139"/>
    </source>
</evidence>
<reference evidence="1 2" key="1">
    <citation type="journal article" date="2018" name="G3 (Bethesda)">
        <title>Phylogenetic and Phylogenomic Definition of Rhizopus Species.</title>
        <authorList>
            <person name="Gryganskyi A.P."/>
            <person name="Golan J."/>
            <person name="Dolatabadi S."/>
            <person name="Mondo S."/>
            <person name="Robb S."/>
            <person name="Idnurm A."/>
            <person name="Muszewska A."/>
            <person name="Steczkiewicz K."/>
            <person name="Masonjones S."/>
            <person name="Liao H.L."/>
            <person name="Gajdeczka M.T."/>
            <person name="Anike F."/>
            <person name="Vuek A."/>
            <person name="Anishchenko I.M."/>
            <person name="Voigt K."/>
            <person name="de Hoog G.S."/>
            <person name="Smith M.E."/>
            <person name="Heitman J."/>
            <person name="Vilgalys R."/>
            <person name="Stajich J.E."/>
        </authorList>
    </citation>
    <scope>NUCLEOTIDE SEQUENCE [LARGE SCALE GENOMIC DNA]</scope>
    <source>
        <strain evidence="1 2">CBS 357.93</strain>
    </source>
</reference>
<dbReference type="Proteomes" id="UP000252139">
    <property type="component" value="Unassembled WGS sequence"/>
</dbReference>
<evidence type="ECO:0000313" key="1">
    <source>
        <dbReference type="EMBL" id="RCH92438.1"/>
    </source>
</evidence>
<sequence length="195" mass="22005">MCTKRRGQGVESKGGAYCRFELLTNSFDTRKYIAKYFDKTTCNALKSVARGLKPKLDRTPVEAAVYCKTEAGRTEVDEESEEDMTCMIKGQFKNKKGFRASSAASSEASFTEKYIMPSIRRFLLKDASQDHNYAMIDKPGKNCKKPDFMIEVKRPGATSKYQADDDHTKLMKQVKGSVDAQLRLGFKTFLSWSLG</sequence>
<accession>A0A367JR89</accession>
<dbReference type="OrthoDB" id="2281761at2759"/>
<name>A0A367JR89_RHIAZ</name>
<dbReference type="EMBL" id="PJQL01000828">
    <property type="protein sequence ID" value="RCH92438.1"/>
    <property type="molecule type" value="Genomic_DNA"/>
</dbReference>
<proteinExistence type="predicted"/>
<dbReference type="AlphaFoldDB" id="A0A367JR89"/>
<comment type="caution">
    <text evidence="1">The sequence shown here is derived from an EMBL/GenBank/DDBJ whole genome shotgun (WGS) entry which is preliminary data.</text>
</comment>
<protein>
    <submittedName>
        <fullName evidence="1">Uncharacterized protein</fullName>
    </submittedName>
</protein>
<gene>
    <name evidence="1" type="ORF">CU097_011328</name>
</gene>
<keyword evidence="2" id="KW-1185">Reference proteome</keyword>